<keyword evidence="4 6" id="KW-0472">Membrane</keyword>
<accession>T0RTZ6</accession>
<organism evidence="8 9">
    <name type="scientific">Saprolegnia diclina (strain VS20)</name>
    <dbReference type="NCBI Taxonomy" id="1156394"/>
    <lineage>
        <taxon>Eukaryota</taxon>
        <taxon>Sar</taxon>
        <taxon>Stramenopiles</taxon>
        <taxon>Oomycota</taxon>
        <taxon>Saprolegniomycetes</taxon>
        <taxon>Saprolegniales</taxon>
        <taxon>Saprolegniaceae</taxon>
        <taxon>Saprolegnia</taxon>
    </lineage>
</organism>
<feature type="transmembrane region" description="Helical" evidence="6">
    <location>
        <begin position="36"/>
        <end position="57"/>
    </location>
</feature>
<evidence type="ECO:0000256" key="4">
    <source>
        <dbReference type="ARBA" id="ARBA00023136"/>
    </source>
</evidence>
<evidence type="ECO:0000256" key="2">
    <source>
        <dbReference type="ARBA" id="ARBA00022692"/>
    </source>
</evidence>
<keyword evidence="2 6" id="KW-0812">Transmembrane</keyword>
<feature type="transmembrane region" description="Helical" evidence="6">
    <location>
        <begin position="69"/>
        <end position="94"/>
    </location>
</feature>
<dbReference type="GO" id="GO:0016020">
    <property type="term" value="C:membrane"/>
    <property type="evidence" value="ECO:0007669"/>
    <property type="project" value="UniProtKB-SubCell"/>
</dbReference>
<gene>
    <name evidence="8" type="ORF">SDRG_06692</name>
</gene>
<evidence type="ECO:0000256" key="5">
    <source>
        <dbReference type="SAM" id="MobiDB-lite"/>
    </source>
</evidence>
<dbReference type="PANTHER" id="PTHR11200">
    <property type="entry name" value="INOSITOL 5-PHOSPHATASE"/>
    <property type="match status" value="1"/>
</dbReference>
<dbReference type="AlphaFoldDB" id="T0RTZ6"/>
<dbReference type="InterPro" id="IPR036691">
    <property type="entry name" value="Endo/exonu/phosph_ase_sf"/>
</dbReference>
<dbReference type="Pfam" id="PF22669">
    <property type="entry name" value="Exo_endo_phos2"/>
    <property type="match status" value="2"/>
</dbReference>
<evidence type="ECO:0000256" key="3">
    <source>
        <dbReference type="ARBA" id="ARBA00022989"/>
    </source>
</evidence>
<dbReference type="eggNOG" id="KOG0565">
    <property type="taxonomic scope" value="Eukaryota"/>
</dbReference>
<dbReference type="OMA" id="YTEYRRE"/>
<feature type="domain" description="G-protein coupled receptors family 1 profile" evidence="7">
    <location>
        <begin position="48"/>
        <end position="318"/>
    </location>
</feature>
<dbReference type="EMBL" id="JH767149">
    <property type="protein sequence ID" value="EQC35948.1"/>
    <property type="molecule type" value="Genomic_DNA"/>
</dbReference>
<dbReference type="OrthoDB" id="62798at2759"/>
<feature type="transmembrane region" description="Helical" evidence="6">
    <location>
        <begin position="152"/>
        <end position="172"/>
    </location>
</feature>
<dbReference type="InParanoid" id="T0RTZ6"/>
<dbReference type="GO" id="GO:0046856">
    <property type="term" value="P:phosphatidylinositol dephosphorylation"/>
    <property type="evidence" value="ECO:0007669"/>
    <property type="project" value="InterPro"/>
</dbReference>
<feature type="compositionally biased region" description="Low complexity" evidence="5">
    <location>
        <begin position="812"/>
        <end position="829"/>
    </location>
</feature>
<evidence type="ECO:0000313" key="9">
    <source>
        <dbReference type="Proteomes" id="UP000030762"/>
    </source>
</evidence>
<sequence>MSGSSGAHLRGRNGSTDDNRRIKFAAPSYLRDLNDVLIQVSSVLSFVGCAYILYRFFRHKTGATRDITTMLVATLAAVDLWTAVAKFPATSFTYSRNRTDPKSAPTYLSCQVQGFFIDFLSTHVVLWNAIMAFNLLRWVVYRDTQEKMRRRYPWYFFATAFFCLGWTFWLALPVYHLRRRHNAGDALVHQSLLGPSTFFCWIADPDTALYHFYTFVFAAIIFMVGVLVKVRSVIRQRAAGTNYQQTEHALLVIQRQLYLYVMSFLVLYLPISVYRISDAACDASYYKAPTFCMQIVPTFGVFAQTLINLQGFVNAVIFGGFLSLGCKRQPRPTSDSFLGLASPSVVMEDTQSNMSHYTPFDVCDRVSIYASTFNMAEGAVPTRAALAAWIPRGHDVYVIGLQECLALDETRSELLTHLETTNNQRYTAYHREIGSKQTTLGYHGYIAIAVYVATSDVECGRFEMFLDGMSKVHRGKSLIGMGRASNKGAVGFAFRYFDTTFAVASCHLASDSSGKSKMKKRHKDAASILRSMNLQSMGVEFDFQHMVHHTIFMGDLNYRLTAQQATPTDVLKLMVTIINRRLMLDPPRVDLYDSDGMTYGVTTSPGNDTVLLDDMTLAEHDGFKSPVRAINRYAKDANWTLLLQHDELVAALQTGAAFAGFSEAMITFAPTFRRALGTQLPTNRRLNIRDLQELYTTILSDGGLRVPSYTDRILYHSLPDLQDKVRCVKYFSCEDVTTSDHKPVASIFHVAIEKSPRTDDMVVKKCTVSVSNVHITWASPLETMLLPPSPDVDEDDESPSLTASPLGPLPHSSMMSSTWASSMGTSSTTKTHRGPIVVRSLFPLPSEDDFAESRELNELAEQLTFHSGYLCPAVRSACQTTTLKQFEATGVKQSAVLLPKKHMHLALNFQSSSSTGYSIGQCVIGVVPAQHRRGRKVDFQAVLTSGGRHMGEITGRLSLKMDVAPNASTV</sequence>
<dbReference type="InterPro" id="IPR017452">
    <property type="entry name" value="GPCR_Rhodpsn_7TM"/>
</dbReference>
<comment type="subcellular location">
    <subcellularLocation>
        <location evidence="1">Membrane</location>
    </subcellularLocation>
</comment>
<dbReference type="SUPFAM" id="SSF56219">
    <property type="entry name" value="DNase I-like"/>
    <property type="match status" value="1"/>
</dbReference>
<evidence type="ECO:0000256" key="6">
    <source>
        <dbReference type="SAM" id="Phobius"/>
    </source>
</evidence>
<feature type="transmembrane region" description="Helical" evidence="6">
    <location>
        <begin position="114"/>
        <end position="140"/>
    </location>
</feature>
<keyword evidence="9" id="KW-1185">Reference proteome</keyword>
<feature type="transmembrane region" description="Helical" evidence="6">
    <location>
        <begin position="257"/>
        <end position="277"/>
    </location>
</feature>
<dbReference type="Gene3D" id="1.20.1070.10">
    <property type="entry name" value="Rhodopsin 7-helix transmembrane proteins"/>
    <property type="match status" value="1"/>
</dbReference>
<keyword evidence="3 6" id="KW-1133">Transmembrane helix</keyword>
<evidence type="ECO:0000259" key="7">
    <source>
        <dbReference type="PROSITE" id="PS50262"/>
    </source>
</evidence>
<protein>
    <recommendedName>
        <fullName evidence="7">G-protein coupled receptors family 1 profile domain-containing protein</fullName>
    </recommendedName>
</protein>
<feature type="region of interest" description="Disordered" evidence="5">
    <location>
        <begin position="786"/>
        <end position="831"/>
    </location>
</feature>
<dbReference type="PANTHER" id="PTHR11200:SF275">
    <property type="entry name" value="LD06095P"/>
    <property type="match status" value="1"/>
</dbReference>
<dbReference type="VEuPathDB" id="FungiDB:SDRG_06692"/>
<evidence type="ECO:0000313" key="8">
    <source>
        <dbReference type="EMBL" id="EQC35948.1"/>
    </source>
</evidence>
<dbReference type="RefSeq" id="XP_008610710.1">
    <property type="nucleotide sequence ID" value="XM_008612488.1"/>
</dbReference>
<dbReference type="SUPFAM" id="SSF81321">
    <property type="entry name" value="Family A G protein-coupled receptor-like"/>
    <property type="match status" value="1"/>
</dbReference>
<dbReference type="PROSITE" id="PS50262">
    <property type="entry name" value="G_PROTEIN_RECEP_F1_2"/>
    <property type="match status" value="1"/>
</dbReference>
<dbReference type="InterPro" id="IPR000300">
    <property type="entry name" value="IPPc"/>
</dbReference>
<dbReference type="GO" id="GO:0004439">
    <property type="term" value="F:phosphatidylinositol-4,5-bisphosphate 5-phosphatase activity"/>
    <property type="evidence" value="ECO:0007669"/>
    <property type="project" value="TreeGrafter"/>
</dbReference>
<dbReference type="GeneID" id="19947419"/>
<dbReference type="SMART" id="SM00128">
    <property type="entry name" value="IPPc"/>
    <property type="match status" value="1"/>
</dbReference>
<feature type="transmembrane region" description="Helical" evidence="6">
    <location>
        <begin position="208"/>
        <end position="228"/>
    </location>
</feature>
<name>T0RTZ6_SAPDV</name>
<dbReference type="STRING" id="1156394.T0RTZ6"/>
<proteinExistence type="predicted"/>
<reference evidence="8 9" key="1">
    <citation type="submission" date="2012-04" db="EMBL/GenBank/DDBJ databases">
        <title>The Genome Sequence of Saprolegnia declina VS20.</title>
        <authorList>
            <consortium name="The Broad Institute Genome Sequencing Platform"/>
            <person name="Russ C."/>
            <person name="Nusbaum C."/>
            <person name="Tyler B."/>
            <person name="van West P."/>
            <person name="Dieguez-Uribeondo J."/>
            <person name="de Bruijn I."/>
            <person name="Tripathy S."/>
            <person name="Jiang R."/>
            <person name="Young S.K."/>
            <person name="Zeng Q."/>
            <person name="Gargeya S."/>
            <person name="Fitzgerald M."/>
            <person name="Haas B."/>
            <person name="Abouelleil A."/>
            <person name="Alvarado L."/>
            <person name="Arachchi H.M."/>
            <person name="Berlin A."/>
            <person name="Chapman S.B."/>
            <person name="Goldberg J."/>
            <person name="Griggs A."/>
            <person name="Gujja S."/>
            <person name="Hansen M."/>
            <person name="Howarth C."/>
            <person name="Imamovic A."/>
            <person name="Larimer J."/>
            <person name="McCowen C."/>
            <person name="Montmayeur A."/>
            <person name="Murphy C."/>
            <person name="Neiman D."/>
            <person name="Pearson M."/>
            <person name="Priest M."/>
            <person name="Roberts A."/>
            <person name="Saif S."/>
            <person name="Shea T."/>
            <person name="Sisk P."/>
            <person name="Sykes S."/>
            <person name="Wortman J."/>
            <person name="Nusbaum C."/>
            <person name="Birren B."/>
        </authorList>
    </citation>
    <scope>NUCLEOTIDE SEQUENCE [LARGE SCALE GENOMIC DNA]</scope>
    <source>
        <strain evidence="8 9">VS20</strain>
    </source>
</reference>
<dbReference type="Proteomes" id="UP000030762">
    <property type="component" value="Unassembled WGS sequence"/>
</dbReference>
<dbReference type="Gene3D" id="3.60.10.10">
    <property type="entry name" value="Endonuclease/exonuclease/phosphatase"/>
    <property type="match status" value="1"/>
</dbReference>
<evidence type="ECO:0000256" key="1">
    <source>
        <dbReference type="ARBA" id="ARBA00004370"/>
    </source>
</evidence>
<dbReference type="InterPro" id="IPR046985">
    <property type="entry name" value="IP5"/>
</dbReference>